<dbReference type="PANTHER" id="PTHR27000">
    <property type="entry name" value="LEUCINE-RICH REPEAT RECEPTOR-LIKE PROTEIN KINASE FAMILY PROTEIN-RELATED"/>
    <property type="match status" value="1"/>
</dbReference>
<dbReference type="SMART" id="SM00365">
    <property type="entry name" value="LRR_SD22"/>
    <property type="match status" value="5"/>
</dbReference>
<dbReference type="Pfam" id="PF00560">
    <property type="entry name" value="LRR_1"/>
    <property type="match status" value="2"/>
</dbReference>
<dbReference type="PRINTS" id="PR00019">
    <property type="entry name" value="LEURICHRPT"/>
</dbReference>
<proteinExistence type="inferred from homology"/>
<evidence type="ECO:0000256" key="2">
    <source>
        <dbReference type="ARBA" id="ARBA00004479"/>
    </source>
</evidence>
<sequence length="423" mass="46551">MDREKRQFLATQSEALASGIGVDRLWTHASALVWKEMSYVVVSCTGLVAALDSALLASEGKALLESGWWNGYDNFTSRRCRWPGIFCNHAGSVIEISPPSEFLKVRNKFGEMNFSCFSNLVRLELANHELNGTIPSQIYSLPKLRYLNLSSNNLTGELPTSLGNLSRLVELDFSFNHFFTSIPPELGNLKNLEILDVSYNKLNGPISQTLGSLAKLRSLNLHRNQINGPIPSEIGSLTNLENLDLGSNKLVGSIRPMLGRLSNLRITGPIPSEIGNLKNLDSLYLNSNYITGSIPFALDLCSNRISGSIPTTLGSLSYLKDIDLSRNQIDGSIPVEIGNLANLVSLDLSLNKISGNGQLKAAILVTSLKAGDDRNMDPCISFGLERQYETTQERPDELDLELAYENAMHSIYYKSSVIIEGKH</sequence>
<dbReference type="GO" id="GO:0016020">
    <property type="term" value="C:membrane"/>
    <property type="evidence" value="ECO:0007669"/>
    <property type="project" value="UniProtKB-SubCell"/>
</dbReference>
<dbReference type="AlphaFoldDB" id="A0AAV1S6B4"/>
<comment type="similarity">
    <text evidence="12">Belongs to the polygalacturonase-inhibiting protein family.</text>
</comment>
<dbReference type="PROSITE" id="PS51450">
    <property type="entry name" value="LRR"/>
    <property type="match status" value="1"/>
</dbReference>
<dbReference type="InterPro" id="IPR032675">
    <property type="entry name" value="LRR_dom_sf"/>
</dbReference>
<dbReference type="Pfam" id="PF13855">
    <property type="entry name" value="LRR_8"/>
    <property type="match status" value="2"/>
</dbReference>
<evidence type="ECO:0000256" key="7">
    <source>
        <dbReference type="ARBA" id="ARBA00022737"/>
    </source>
</evidence>
<gene>
    <name evidence="13" type="ORF">DCAF_LOCUS18677</name>
</gene>
<keyword evidence="10" id="KW-0675">Receptor</keyword>
<evidence type="ECO:0000256" key="12">
    <source>
        <dbReference type="ARBA" id="ARBA00038043"/>
    </source>
</evidence>
<keyword evidence="14" id="KW-1185">Reference proteome</keyword>
<comment type="subcellular location">
    <subcellularLocation>
        <location evidence="2">Membrane</location>
        <topology evidence="2">Single-pass type I membrane protein</topology>
    </subcellularLocation>
    <subcellularLocation>
        <location evidence="1">Secreted</location>
        <location evidence="1">Cell wall</location>
    </subcellularLocation>
</comment>
<dbReference type="Gene3D" id="3.80.10.10">
    <property type="entry name" value="Ribonuclease Inhibitor"/>
    <property type="match status" value="4"/>
</dbReference>
<protein>
    <recommendedName>
        <fullName evidence="15">Leucine-rich repeat-containing N-terminal plant-type domain-containing protein</fullName>
    </recommendedName>
</protein>
<comment type="caution">
    <text evidence="13">The sequence shown here is derived from an EMBL/GenBank/DDBJ whole genome shotgun (WGS) entry which is preliminary data.</text>
</comment>
<keyword evidence="8" id="KW-1133">Transmembrane helix</keyword>
<reference evidence="13 14" key="1">
    <citation type="submission" date="2024-01" db="EMBL/GenBank/DDBJ databases">
        <authorList>
            <person name="Waweru B."/>
        </authorList>
    </citation>
    <scope>NUCLEOTIDE SEQUENCE [LARGE SCALE GENOMIC DNA]</scope>
</reference>
<dbReference type="InterPro" id="IPR003591">
    <property type="entry name" value="Leu-rich_rpt_typical-subtyp"/>
</dbReference>
<evidence type="ECO:0008006" key="15">
    <source>
        <dbReference type="Google" id="ProtNLM"/>
    </source>
</evidence>
<keyword evidence="5" id="KW-0812">Transmembrane</keyword>
<evidence type="ECO:0000313" key="13">
    <source>
        <dbReference type="EMBL" id="CAK7346010.1"/>
    </source>
</evidence>
<keyword evidence="7" id="KW-0677">Repeat</keyword>
<organism evidence="13 14">
    <name type="scientific">Dovyalis caffra</name>
    <dbReference type="NCBI Taxonomy" id="77055"/>
    <lineage>
        <taxon>Eukaryota</taxon>
        <taxon>Viridiplantae</taxon>
        <taxon>Streptophyta</taxon>
        <taxon>Embryophyta</taxon>
        <taxon>Tracheophyta</taxon>
        <taxon>Spermatophyta</taxon>
        <taxon>Magnoliopsida</taxon>
        <taxon>eudicotyledons</taxon>
        <taxon>Gunneridae</taxon>
        <taxon>Pentapetalae</taxon>
        <taxon>rosids</taxon>
        <taxon>fabids</taxon>
        <taxon>Malpighiales</taxon>
        <taxon>Salicaceae</taxon>
        <taxon>Flacourtieae</taxon>
        <taxon>Dovyalis</taxon>
    </lineage>
</organism>
<dbReference type="FunFam" id="3.80.10.10:FF:000400">
    <property type="entry name" value="Nuclear pore complex protein NUP107"/>
    <property type="match status" value="1"/>
</dbReference>
<evidence type="ECO:0000256" key="5">
    <source>
        <dbReference type="ARBA" id="ARBA00022692"/>
    </source>
</evidence>
<keyword evidence="9" id="KW-0472">Membrane</keyword>
<keyword evidence="6" id="KW-0732">Signal</keyword>
<evidence type="ECO:0000256" key="10">
    <source>
        <dbReference type="ARBA" id="ARBA00023170"/>
    </source>
</evidence>
<accession>A0AAV1S6B4</accession>
<dbReference type="InterPro" id="IPR001611">
    <property type="entry name" value="Leu-rich_rpt"/>
</dbReference>
<keyword evidence="4" id="KW-0433">Leucine-rich repeat</keyword>
<evidence type="ECO:0000256" key="1">
    <source>
        <dbReference type="ARBA" id="ARBA00004191"/>
    </source>
</evidence>
<dbReference type="PANTHER" id="PTHR27000:SF775">
    <property type="entry name" value="PLANT INTRACELLULAR RAS-GROUP-RELATED LRR PROTEIN 3"/>
    <property type="match status" value="1"/>
</dbReference>
<evidence type="ECO:0000256" key="8">
    <source>
        <dbReference type="ARBA" id="ARBA00022989"/>
    </source>
</evidence>
<evidence type="ECO:0000256" key="3">
    <source>
        <dbReference type="ARBA" id="ARBA00022512"/>
    </source>
</evidence>
<dbReference type="Proteomes" id="UP001314170">
    <property type="component" value="Unassembled WGS sequence"/>
</dbReference>
<dbReference type="EMBL" id="CAWUPB010001173">
    <property type="protein sequence ID" value="CAK7346010.1"/>
    <property type="molecule type" value="Genomic_DNA"/>
</dbReference>
<evidence type="ECO:0000256" key="11">
    <source>
        <dbReference type="ARBA" id="ARBA00023180"/>
    </source>
</evidence>
<keyword evidence="11" id="KW-0325">Glycoprotein</keyword>
<evidence type="ECO:0000256" key="4">
    <source>
        <dbReference type="ARBA" id="ARBA00022614"/>
    </source>
</evidence>
<dbReference type="SUPFAM" id="SSF52058">
    <property type="entry name" value="L domain-like"/>
    <property type="match status" value="1"/>
</dbReference>
<evidence type="ECO:0000313" key="14">
    <source>
        <dbReference type="Proteomes" id="UP001314170"/>
    </source>
</evidence>
<dbReference type="SMART" id="SM00369">
    <property type="entry name" value="LRR_TYP"/>
    <property type="match status" value="6"/>
</dbReference>
<name>A0AAV1S6B4_9ROSI</name>
<keyword evidence="3" id="KW-0134">Cell wall</keyword>
<evidence type="ECO:0000256" key="9">
    <source>
        <dbReference type="ARBA" id="ARBA00023136"/>
    </source>
</evidence>
<evidence type="ECO:0000256" key="6">
    <source>
        <dbReference type="ARBA" id="ARBA00022729"/>
    </source>
</evidence>
<keyword evidence="3" id="KW-0964">Secreted</keyword>